<comment type="caution">
    <text evidence="1">The sequence shown here is derived from an EMBL/GenBank/DDBJ whole genome shotgun (WGS) entry which is preliminary data.</text>
</comment>
<reference evidence="1 2" key="1">
    <citation type="journal article" date="2019" name="BMC Genomics">
        <title>New insights from Opisthorchis felineus genome: update on genomics of the epidemiologically important liver flukes.</title>
        <authorList>
            <person name="Ershov N.I."/>
            <person name="Mordvinov V.A."/>
            <person name="Prokhortchouk E.B."/>
            <person name="Pakharukova M.Y."/>
            <person name="Gunbin K.V."/>
            <person name="Ustyantsev K."/>
            <person name="Genaev M.A."/>
            <person name="Blinov A.G."/>
            <person name="Mazur A."/>
            <person name="Boulygina E."/>
            <person name="Tsygankova S."/>
            <person name="Khrameeva E."/>
            <person name="Chekanov N."/>
            <person name="Fan G."/>
            <person name="Xiao A."/>
            <person name="Zhang H."/>
            <person name="Xu X."/>
            <person name="Yang H."/>
            <person name="Solovyev V."/>
            <person name="Lee S.M."/>
            <person name="Liu X."/>
            <person name="Afonnikov D.A."/>
            <person name="Skryabin K.G."/>
        </authorList>
    </citation>
    <scope>NUCLEOTIDE SEQUENCE [LARGE SCALE GENOMIC DNA]</scope>
    <source>
        <strain evidence="1">AK-0245</strain>
        <tissue evidence="1">Whole organism</tissue>
    </source>
</reference>
<accession>A0A4V6RH28</accession>
<evidence type="ECO:0000313" key="2">
    <source>
        <dbReference type="Proteomes" id="UP000308267"/>
    </source>
</evidence>
<keyword evidence="2" id="KW-1185">Reference proteome</keyword>
<dbReference type="AlphaFoldDB" id="A0A4V6RH28"/>
<dbReference type="EMBL" id="SJOL01006310">
    <property type="protein sequence ID" value="TGZ68934.1"/>
    <property type="molecule type" value="Genomic_DNA"/>
</dbReference>
<name>A0A4V6RH28_OPIFE</name>
<organism evidence="1 2">
    <name type="scientific">Opisthorchis felineus</name>
    <dbReference type="NCBI Taxonomy" id="147828"/>
    <lineage>
        <taxon>Eukaryota</taxon>
        <taxon>Metazoa</taxon>
        <taxon>Spiralia</taxon>
        <taxon>Lophotrochozoa</taxon>
        <taxon>Platyhelminthes</taxon>
        <taxon>Trematoda</taxon>
        <taxon>Digenea</taxon>
        <taxon>Opisthorchiida</taxon>
        <taxon>Opisthorchiata</taxon>
        <taxon>Opisthorchiidae</taxon>
        <taxon>Opisthorchis</taxon>
    </lineage>
</organism>
<feature type="non-terminal residue" evidence="1">
    <location>
        <position position="1"/>
    </location>
</feature>
<dbReference type="Proteomes" id="UP000308267">
    <property type="component" value="Unassembled WGS sequence"/>
</dbReference>
<sequence length="77" mass="8847">AIQRRKEYHDKTIHRTPPGAVDRALVRVANLTPSAPTELYNKWNGPFVVAMYPWSQYREDDDGGLLQSVRTHQSRPS</sequence>
<proteinExistence type="predicted"/>
<gene>
    <name evidence="1" type="ORF">CRM22_004013</name>
</gene>
<evidence type="ECO:0000313" key="1">
    <source>
        <dbReference type="EMBL" id="TGZ68934.1"/>
    </source>
</evidence>
<protein>
    <submittedName>
        <fullName evidence="1">Uncharacterized protein</fullName>
    </submittedName>
</protein>